<name>A0A8S5MR17_9CAUD</name>
<protein>
    <submittedName>
        <fullName evidence="1">Uncharacterized protein</fullName>
    </submittedName>
</protein>
<evidence type="ECO:0000313" key="1">
    <source>
        <dbReference type="EMBL" id="DAD84535.1"/>
    </source>
</evidence>
<proteinExistence type="predicted"/>
<dbReference type="EMBL" id="BK014961">
    <property type="protein sequence ID" value="DAD84535.1"/>
    <property type="molecule type" value="Genomic_DNA"/>
</dbReference>
<accession>A0A8S5MR17</accession>
<organism evidence="1">
    <name type="scientific">Siphoviridae sp. ctA4S13</name>
    <dbReference type="NCBI Taxonomy" id="2826179"/>
    <lineage>
        <taxon>Viruses</taxon>
        <taxon>Duplodnaviria</taxon>
        <taxon>Heunggongvirae</taxon>
        <taxon>Uroviricota</taxon>
        <taxon>Caudoviricetes</taxon>
    </lineage>
</organism>
<sequence>MTEGRARRIVEYIKVPQQKAYCLSATMYKGFIANGNTNVLELYEV</sequence>
<reference evidence="1" key="1">
    <citation type="journal article" date="2021" name="Proc. Natl. Acad. Sci. U.S.A.">
        <title>A Catalog of Tens of Thousands of Viruses from Human Metagenomes Reveals Hidden Associations with Chronic Diseases.</title>
        <authorList>
            <person name="Tisza M.J."/>
            <person name="Buck C.B."/>
        </authorList>
    </citation>
    <scope>NUCLEOTIDE SEQUENCE</scope>
    <source>
        <strain evidence="1">CtA4S13</strain>
    </source>
</reference>